<protein>
    <submittedName>
        <fullName evidence="1">Uncharacterized protein</fullName>
    </submittedName>
</protein>
<comment type="caution">
    <text evidence="1">The sequence shown here is derived from an EMBL/GenBank/DDBJ whole genome shotgun (WGS) entry which is preliminary data.</text>
</comment>
<accession>A0ABU1R5B7</accession>
<dbReference type="EMBL" id="JAVDTI010000007">
    <property type="protein sequence ID" value="MDR6808591.1"/>
    <property type="molecule type" value="Genomic_DNA"/>
</dbReference>
<keyword evidence="2" id="KW-1185">Reference proteome</keyword>
<name>A0ABU1R5B7_9BACT</name>
<reference evidence="1 2" key="1">
    <citation type="submission" date="2023-07" db="EMBL/GenBank/DDBJ databases">
        <title>Sorghum-associated microbial communities from plants grown in Nebraska, USA.</title>
        <authorList>
            <person name="Schachtman D."/>
        </authorList>
    </citation>
    <scope>NUCLEOTIDE SEQUENCE [LARGE SCALE GENOMIC DNA]</scope>
    <source>
        <strain evidence="1 2">BE57</strain>
    </source>
</reference>
<evidence type="ECO:0000313" key="2">
    <source>
        <dbReference type="Proteomes" id="UP001264980"/>
    </source>
</evidence>
<dbReference type="RefSeq" id="WP_309990675.1">
    <property type="nucleotide sequence ID" value="NZ_JAVDTI010000007.1"/>
</dbReference>
<proteinExistence type="predicted"/>
<dbReference type="Proteomes" id="UP001264980">
    <property type="component" value="Unassembled WGS sequence"/>
</dbReference>
<gene>
    <name evidence="1" type="ORF">J2W84_005655</name>
</gene>
<evidence type="ECO:0000313" key="1">
    <source>
        <dbReference type="EMBL" id="MDR6808591.1"/>
    </source>
</evidence>
<sequence length="147" mass="16711">MAVVTFNTIQIGAKRTSLVARIAHFIKLFAKSPSNWISLRIAANIMHDTKFIEQQITLVKQMDDEQVKKGMAFIQSMLPELVKMDNAIEKIQNPALSIAFRQHELAVYDLEAKLHLKQTEHLPVIPTDPELREALHYATVISLNSHL</sequence>
<organism evidence="1 2">
    <name type="scientific">Dyadobacter fermentans</name>
    <dbReference type="NCBI Taxonomy" id="94254"/>
    <lineage>
        <taxon>Bacteria</taxon>
        <taxon>Pseudomonadati</taxon>
        <taxon>Bacteroidota</taxon>
        <taxon>Cytophagia</taxon>
        <taxon>Cytophagales</taxon>
        <taxon>Spirosomataceae</taxon>
        <taxon>Dyadobacter</taxon>
    </lineage>
</organism>